<keyword evidence="3" id="KW-1185">Reference proteome</keyword>
<feature type="chain" id="PRO_5002211052" evidence="1">
    <location>
        <begin position="19"/>
        <end position="258"/>
    </location>
</feature>
<dbReference type="OrthoDB" id="748322at2"/>
<evidence type="ECO:0000313" key="3">
    <source>
        <dbReference type="Proteomes" id="UP000032049"/>
    </source>
</evidence>
<proteinExistence type="predicted"/>
<dbReference type="Proteomes" id="UP000032049">
    <property type="component" value="Unassembled WGS sequence"/>
</dbReference>
<sequence>MKIGLLLLLLLFADRIQAQDVVYEVEIGTAGKYKKDPTPRLAMYLAFDLIFPDCYLPLQLFKLIGVKKMKIESPADPDRDLVIVFNRRGQWIQTVTSKDTLAVIYKDNAPYKFISHAGSFNKFYYAGDTVISVNKGKTQKYIRKGRIFHKLNNEDAAQAVTVYSNTNWDLPLKIHHKAYPDDDKWNVMTEDFFYDEYGNLILDKTLHINQTHFVFKMENGLPVRLNIFKRVLSGDQKLVEQSDPSPDLLNFSYEYFEK</sequence>
<reference evidence="2 3" key="1">
    <citation type="submission" date="2015-01" db="EMBL/GenBank/DDBJ databases">
        <title>Draft genome sequence of Pedobacter sp. NL19 isolated from sludge of an effluent treatment pond in an abandoned uranium mine.</title>
        <authorList>
            <person name="Santos T."/>
            <person name="Caetano T."/>
            <person name="Covas C."/>
            <person name="Cruz A."/>
            <person name="Mendo S."/>
        </authorList>
    </citation>
    <scope>NUCLEOTIDE SEQUENCE [LARGE SCALE GENOMIC DNA]</scope>
    <source>
        <strain evidence="2 3">NL19</strain>
    </source>
</reference>
<evidence type="ECO:0000313" key="2">
    <source>
        <dbReference type="EMBL" id="KIO78572.1"/>
    </source>
</evidence>
<name>A0A0D0GMY7_9SPHI</name>
<dbReference type="EMBL" id="JXRA01000010">
    <property type="protein sequence ID" value="KIO78572.1"/>
    <property type="molecule type" value="Genomic_DNA"/>
</dbReference>
<evidence type="ECO:0000256" key="1">
    <source>
        <dbReference type="SAM" id="SignalP"/>
    </source>
</evidence>
<accession>A0A0D0GMY7</accession>
<gene>
    <name evidence="2" type="ORF">TH53_02735</name>
</gene>
<comment type="caution">
    <text evidence="2">The sequence shown here is derived from an EMBL/GenBank/DDBJ whole genome shotgun (WGS) entry which is preliminary data.</text>
</comment>
<organism evidence="2 3">
    <name type="scientific">Pedobacter lusitanus</name>
    <dbReference type="NCBI Taxonomy" id="1503925"/>
    <lineage>
        <taxon>Bacteria</taxon>
        <taxon>Pseudomonadati</taxon>
        <taxon>Bacteroidota</taxon>
        <taxon>Sphingobacteriia</taxon>
        <taxon>Sphingobacteriales</taxon>
        <taxon>Sphingobacteriaceae</taxon>
        <taxon>Pedobacter</taxon>
    </lineage>
</organism>
<protein>
    <submittedName>
        <fullName evidence="2">Contig10, whole genome shotgun sequence</fullName>
    </submittedName>
</protein>
<dbReference type="RefSeq" id="WP_041878169.1">
    <property type="nucleotide sequence ID" value="NZ_CP157278.1"/>
</dbReference>
<dbReference type="AlphaFoldDB" id="A0A0D0GMY7"/>
<feature type="signal peptide" evidence="1">
    <location>
        <begin position="1"/>
        <end position="18"/>
    </location>
</feature>
<keyword evidence="1" id="KW-0732">Signal</keyword>